<evidence type="ECO:0008006" key="2">
    <source>
        <dbReference type="Google" id="ProtNLM"/>
    </source>
</evidence>
<dbReference type="EMBL" id="LAZR01013128">
    <property type="protein sequence ID" value="KKM23420.1"/>
    <property type="molecule type" value="Genomic_DNA"/>
</dbReference>
<reference evidence="1" key="1">
    <citation type="journal article" date="2015" name="Nature">
        <title>Complex archaea that bridge the gap between prokaryotes and eukaryotes.</title>
        <authorList>
            <person name="Spang A."/>
            <person name="Saw J.H."/>
            <person name="Jorgensen S.L."/>
            <person name="Zaremba-Niedzwiedzka K."/>
            <person name="Martijn J."/>
            <person name="Lind A.E."/>
            <person name="van Eijk R."/>
            <person name="Schleper C."/>
            <person name="Guy L."/>
            <person name="Ettema T.J."/>
        </authorList>
    </citation>
    <scope>NUCLEOTIDE SEQUENCE</scope>
</reference>
<dbReference type="Gene3D" id="3.90.550.10">
    <property type="entry name" value="Spore Coat Polysaccharide Biosynthesis Protein SpsA, Chain A"/>
    <property type="match status" value="1"/>
</dbReference>
<dbReference type="InterPro" id="IPR029044">
    <property type="entry name" value="Nucleotide-diphossugar_trans"/>
</dbReference>
<evidence type="ECO:0000313" key="1">
    <source>
        <dbReference type="EMBL" id="KKM23420.1"/>
    </source>
</evidence>
<sequence>MLHHLLLRLERSALLDSIVVATGPGPDNEVIRDEAIRLGYDCPYTMRHEDDVLGRYIDVANLYQGGLVVRITGDCPLIDAEVVDKTIDALGKHDFASNVVRRTYPRGLDVEVMPRSTLQWLDSHLISGNPAREHVCSFLYHTMIAFRIISVFDEENNSDLVWCVDDMKDFDKVAEMLRWGILPYKDVLRRALGS</sequence>
<proteinExistence type="predicted"/>
<name>A0A0F9L748_9ZZZZ</name>
<dbReference type="AlphaFoldDB" id="A0A0F9L748"/>
<protein>
    <recommendedName>
        <fullName evidence="2">MobA-like NTP transferase domain-containing protein</fullName>
    </recommendedName>
</protein>
<comment type="caution">
    <text evidence="1">The sequence shown here is derived from an EMBL/GenBank/DDBJ whole genome shotgun (WGS) entry which is preliminary data.</text>
</comment>
<organism evidence="1">
    <name type="scientific">marine sediment metagenome</name>
    <dbReference type="NCBI Taxonomy" id="412755"/>
    <lineage>
        <taxon>unclassified sequences</taxon>
        <taxon>metagenomes</taxon>
        <taxon>ecological metagenomes</taxon>
    </lineage>
</organism>
<accession>A0A0F9L748</accession>
<dbReference type="InterPro" id="IPR003329">
    <property type="entry name" value="Cytidylyl_trans"/>
</dbReference>
<dbReference type="SUPFAM" id="SSF53448">
    <property type="entry name" value="Nucleotide-diphospho-sugar transferases"/>
    <property type="match status" value="1"/>
</dbReference>
<dbReference type="Pfam" id="PF02348">
    <property type="entry name" value="CTP_transf_3"/>
    <property type="match status" value="1"/>
</dbReference>
<gene>
    <name evidence="1" type="ORF">LCGC14_1615410</name>
</gene>